<dbReference type="EMBL" id="JAATJH010000004">
    <property type="protein sequence ID" value="NJC27319.1"/>
    <property type="molecule type" value="Genomic_DNA"/>
</dbReference>
<dbReference type="RefSeq" id="WP_168038294.1">
    <property type="nucleotide sequence ID" value="NZ_JAATJH010000004.1"/>
</dbReference>
<comment type="caution">
    <text evidence="1">The sequence shown here is derived from an EMBL/GenBank/DDBJ whole genome shotgun (WGS) entry which is preliminary data.</text>
</comment>
<evidence type="ECO:0000313" key="1">
    <source>
        <dbReference type="EMBL" id="NJC27319.1"/>
    </source>
</evidence>
<dbReference type="Proteomes" id="UP000770785">
    <property type="component" value="Unassembled WGS sequence"/>
</dbReference>
<accession>A0ABX0XEJ0</accession>
<organism evidence="1 2">
    <name type="scientific">Neolewinella antarctica</name>
    <dbReference type="NCBI Taxonomy" id="442734"/>
    <lineage>
        <taxon>Bacteria</taxon>
        <taxon>Pseudomonadati</taxon>
        <taxon>Bacteroidota</taxon>
        <taxon>Saprospiria</taxon>
        <taxon>Saprospirales</taxon>
        <taxon>Lewinellaceae</taxon>
        <taxon>Neolewinella</taxon>
    </lineage>
</organism>
<keyword evidence="2" id="KW-1185">Reference proteome</keyword>
<protein>
    <submittedName>
        <fullName evidence="1">Uncharacterized protein</fullName>
    </submittedName>
</protein>
<gene>
    <name evidence="1" type="ORF">GGR27_002832</name>
</gene>
<sequence length="156" mass="17017">MLLSQLKTWLSDRAEYSIQLPTGEAVPTHFHVTEVGETNKSFIDCGGTPRRERKASLQLWSANDYDHRLHPDKLVKIIDLAQTQLGMGDLEIQVEYQGTHTIEIYGLNTEGNTLHLIGQATDCLAQDACGVPAKKKLVSLNNLISAPACTPGGGCC</sequence>
<dbReference type="Pfam" id="PF20001">
    <property type="entry name" value="DUF6428"/>
    <property type="match status" value="1"/>
</dbReference>
<proteinExistence type="predicted"/>
<reference evidence="1 2" key="1">
    <citation type="submission" date="2020-03" db="EMBL/GenBank/DDBJ databases">
        <title>Genomic Encyclopedia of Type Strains, Phase IV (KMG-IV): sequencing the most valuable type-strain genomes for metagenomic binning, comparative biology and taxonomic classification.</title>
        <authorList>
            <person name="Goeker M."/>
        </authorList>
    </citation>
    <scope>NUCLEOTIDE SEQUENCE [LARGE SCALE GENOMIC DNA]</scope>
    <source>
        <strain evidence="1 2">DSM 105096</strain>
    </source>
</reference>
<name>A0ABX0XEJ0_9BACT</name>
<evidence type="ECO:0000313" key="2">
    <source>
        <dbReference type="Proteomes" id="UP000770785"/>
    </source>
</evidence>
<dbReference type="InterPro" id="IPR045534">
    <property type="entry name" value="DUF6428"/>
</dbReference>